<feature type="compositionally biased region" description="Acidic residues" evidence="7">
    <location>
        <begin position="730"/>
        <end position="745"/>
    </location>
</feature>
<feature type="domain" description="SDA1 middle" evidence="8">
    <location>
        <begin position="725"/>
        <end position="866"/>
    </location>
</feature>
<dbReference type="InterPro" id="IPR012977">
    <property type="entry name" value="SDA1_N"/>
</dbReference>
<evidence type="ECO:0000313" key="12">
    <source>
        <dbReference type="Proteomes" id="UP000242875"/>
    </source>
</evidence>
<keyword evidence="6" id="KW-0539">Nucleus</keyword>
<dbReference type="InterPro" id="IPR007949">
    <property type="entry name" value="SDA1_MD"/>
</dbReference>
<dbReference type="GO" id="GO:0042273">
    <property type="term" value="P:ribosomal large subunit biogenesis"/>
    <property type="evidence" value="ECO:0007669"/>
    <property type="project" value="EnsemblFungi"/>
</dbReference>
<dbReference type="GO" id="GO:0007089">
    <property type="term" value="P:traversing start control point of mitotic cell cycle"/>
    <property type="evidence" value="ECO:0007669"/>
    <property type="project" value="EnsemblFungi"/>
</dbReference>
<dbReference type="Pfam" id="PF08158">
    <property type="entry name" value="SDA1_HEAT"/>
    <property type="match status" value="1"/>
</dbReference>
<name>A0A261Y2T3_9FUNG</name>
<proteinExistence type="inferred from homology"/>
<gene>
    <name evidence="11" type="ORF">BZG36_02658</name>
</gene>
<evidence type="ECO:0008006" key="13">
    <source>
        <dbReference type="Google" id="ProtNLM"/>
    </source>
</evidence>
<comment type="caution">
    <text evidence="11">The sequence shown here is derived from an EMBL/GenBank/DDBJ whole genome shotgun (WGS) entry which is preliminary data.</text>
</comment>
<comment type="subcellular location">
    <subcellularLocation>
        <location evidence="1">Nucleus</location>
    </subcellularLocation>
</comment>
<evidence type="ECO:0000259" key="9">
    <source>
        <dbReference type="Pfam" id="PF08158"/>
    </source>
</evidence>
<keyword evidence="12" id="KW-1185">Reference proteome</keyword>
<keyword evidence="3" id="KW-0813">Transport</keyword>
<keyword evidence="5" id="KW-0653">Protein transport</keyword>
<feature type="region of interest" description="Disordered" evidence="7">
    <location>
        <begin position="716"/>
        <end position="789"/>
    </location>
</feature>
<evidence type="ECO:0000256" key="3">
    <source>
        <dbReference type="ARBA" id="ARBA00022448"/>
    </source>
</evidence>
<dbReference type="GO" id="GO:0000055">
    <property type="term" value="P:ribosomal large subunit export from nucleus"/>
    <property type="evidence" value="ECO:0007669"/>
    <property type="project" value="EnsemblFungi"/>
</dbReference>
<dbReference type="Pfam" id="PF21638">
    <property type="entry name" value="SDA1_C"/>
    <property type="match status" value="1"/>
</dbReference>
<feature type="domain" description="SDA1 C-terminal" evidence="10">
    <location>
        <begin position="883"/>
        <end position="929"/>
    </location>
</feature>
<feature type="region of interest" description="Disordered" evidence="7">
    <location>
        <begin position="907"/>
        <end position="932"/>
    </location>
</feature>
<evidence type="ECO:0000256" key="7">
    <source>
        <dbReference type="SAM" id="MobiDB-lite"/>
    </source>
</evidence>
<evidence type="ECO:0000256" key="6">
    <source>
        <dbReference type="ARBA" id="ARBA00023242"/>
    </source>
</evidence>
<organism evidence="11 12">
    <name type="scientific">Bifiguratus adelaidae</name>
    <dbReference type="NCBI Taxonomy" id="1938954"/>
    <lineage>
        <taxon>Eukaryota</taxon>
        <taxon>Fungi</taxon>
        <taxon>Fungi incertae sedis</taxon>
        <taxon>Mucoromycota</taxon>
        <taxon>Mucoromycotina</taxon>
        <taxon>Endogonomycetes</taxon>
        <taxon>Endogonales</taxon>
        <taxon>Endogonales incertae sedis</taxon>
        <taxon>Bifiguratus</taxon>
    </lineage>
</organism>
<feature type="region of interest" description="Disordered" evidence="7">
    <location>
        <begin position="845"/>
        <end position="893"/>
    </location>
</feature>
<feature type="compositionally biased region" description="Basic and acidic residues" evidence="7">
    <location>
        <begin position="853"/>
        <end position="882"/>
    </location>
</feature>
<dbReference type="AlphaFoldDB" id="A0A261Y2T3"/>
<evidence type="ECO:0000313" key="11">
    <source>
        <dbReference type="EMBL" id="OZJ04923.1"/>
    </source>
</evidence>
<dbReference type="InterPro" id="IPR027312">
    <property type="entry name" value="Sda1"/>
</dbReference>
<feature type="compositionally biased region" description="Basic residues" evidence="7">
    <location>
        <begin position="923"/>
        <end position="932"/>
    </location>
</feature>
<sequence length="932" mass="105064">MDFTEPRSAPLRYALDDTDSDTDSIVGVEHEGDGDDVESVRQSPLPVPSISLSSSTHIEEPTTVILGLFGPGSVAVASLGADKQPIGQISLDQSLEKGRRLSKRSKVENVYNIYNIQGTRTILIECTIQTTMEEENSWAFDLVKSLAQMLNVERWLILGSFGPYDFISPDGGSSDLIPPCGKALYTSACNSKLASFESYNPPNLVKGLAAAAMSHLQNLIKRDPTSYRDEFIQQYRHYQASLSIFKLKPTEEATEFGELITFISQITQCYPEETKTFPQDIISLLQEHYQVLHPELRKTCVQALILLRNKDIVDNMKLLPVFFTLFRCRDKALRQLLYTHIVNDIKNSNAKAKNNRLNKTLQSFMFTMLESAKSGNSDENAIAAKRSVDVCVELYRKNVWNDAKTVNVIAEACFSPVTKISVTAIQFFLGSNEKEEDEDEDNEETIDLRKIQQANLHNRKTKSKARQYEAALKKVHRMERKKTKAEVFNFSALHLLNDPQGFAEKLFGKCSSKTDKWEVRLMIMNLVSRLIGVHKLSLDKFYSFLIKYLQPQQRDVTMVLVSAAQATHELVPPDDLEPILKAIANNFVTEHCAAEVIAAGINGIREICARQPLAMDATLLQDLSEYKNHRDKGVFIAARSLIGLFREVNPELLKRKDRGKVASMSMKAFEAPTYGATRALGAEGIRGIDLLDDVNEEKDGNAENEDDGWEGWEIADSEDESEDGWINVSSDDDDIHIDMSDDEEETKNAKRISKKKQTDNEEVGDEEAPQLVPTDDTTQNGMTEEERKAKMLKIATTRILTPADFAKMQALSVQNKTDELLGKKRKADDKNKDANDGEFVDVNAITGPRKKAKQDYEERMASIREGREGREKFGSRKGKTERGSTTNREKAKKKNFVMISHKQSVIAKGKMSLRDKQIQLRSHINKQKKRKH</sequence>
<evidence type="ECO:0000256" key="5">
    <source>
        <dbReference type="ARBA" id="ARBA00022927"/>
    </source>
</evidence>
<evidence type="ECO:0000256" key="4">
    <source>
        <dbReference type="ARBA" id="ARBA00022517"/>
    </source>
</evidence>
<evidence type="ECO:0000259" key="8">
    <source>
        <dbReference type="Pfam" id="PF05285"/>
    </source>
</evidence>
<dbReference type="InterPro" id="IPR048292">
    <property type="entry name" value="SDA1_C"/>
</dbReference>
<feature type="region of interest" description="Disordered" evidence="7">
    <location>
        <begin position="1"/>
        <end position="53"/>
    </location>
</feature>
<dbReference type="PANTHER" id="PTHR12730">
    <property type="entry name" value="HSDA/SDA1-RELATED"/>
    <property type="match status" value="1"/>
</dbReference>
<evidence type="ECO:0000256" key="1">
    <source>
        <dbReference type="ARBA" id="ARBA00004123"/>
    </source>
</evidence>
<feature type="domain" description="SDA1 N-terminal" evidence="9">
    <location>
        <begin position="262"/>
        <end position="630"/>
    </location>
</feature>
<dbReference type="SUPFAM" id="SSF48371">
    <property type="entry name" value="ARM repeat"/>
    <property type="match status" value="1"/>
</dbReference>
<dbReference type="EMBL" id="MVBO01000026">
    <property type="protein sequence ID" value="OZJ04923.1"/>
    <property type="molecule type" value="Genomic_DNA"/>
</dbReference>
<dbReference type="Proteomes" id="UP000242875">
    <property type="component" value="Unassembled WGS sequence"/>
</dbReference>
<reference evidence="11 12" key="1">
    <citation type="journal article" date="2017" name="Mycologia">
        <title>Bifiguratus adelaidae, gen. et sp. nov., a new member of Mucoromycotina in endophytic and soil-dwelling habitats.</title>
        <authorList>
            <person name="Torres-Cruz T.J."/>
            <person name="Billingsley Tobias T.L."/>
            <person name="Almatruk M."/>
            <person name="Hesse C."/>
            <person name="Kuske C.R."/>
            <person name="Desiro A."/>
            <person name="Benucci G.M."/>
            <person name="Bonito G."/>
            <person name="Stajich J.E."/>
            <person name="Dunlap C."/>
            <person name="Arnold A.E."/>
            <person name="Porras-Alfaro A."/>
        </authorList>
    </citation>
    <scope>NUCLEOTIDE SEQUENCE [LARGE SCALE GENOMIC DNA]</scope>
    <source>
        <strain evidence="11 12">AZ0501</strain>
    </source>
</reference>
<keyword evidence="4" id="KW-0690">Ribosome biogenesis</keyword>
<accession>A0A261Y2T3</accession>
<evidence type="ECO:0000259" key="10">
    <source>
        <dbReference type="Pfam" id="PF21638"/>
    </source>
</evidence>
<dbReference type="GO" id="GO:0015031">
    <property type="term" value="P:protein transport"/>
    <property type="evidence" value="ECO:0007669"/>
    <property type="project" value="UniProtKB-KW"/>
</dbReference>
<dbReference type="GO" id="GO:0005730">
    <property type="term" value="C:nucleolus"/>
    <property type="evidence" value="ECO:0007669"/>
    <property type="project" value="TreeGrafter"/>
</dbReference>
<protein>
    <recommendedName>
        <fullName evidence="13">Protein SDA1</fullName>
    </recommendedName>
</protein>
<evidence type="ECO:0000256" key="2">
    <source>
        <dbReference type="ARBA" id="ARBA00005783"/>
    </source>
</evidence>
<dbReference type="Pfam" id="PF05285">
    <property type="entry name" value="SDA1_dom"/>
    <property type="match status" value="1"/>
</dbReference>
<comment type="similarity">
    <text evidence="2">Belongs to the SDA1 family.</text>
</comment>
<dbReference type="OrthoDB" id="2196187at2759"/>
<dbReference type="PANTHER" id="PTHR12730:SF0">
    <property type="entry name" value="PROTEIN SDA1 HOMOLOG"/>
    <property type="match status" value="1"/>
</dbReference>
<dbReference type="InterPro" id="IPR016024">
    <property type="entry name" value="ARM-type_fold"/>
</dbReference>